<evidence type="ECO:0000256" key="1">
    <source>
        <dbReference type="SAM" id="SignalP"/>
    </source>
</evidence>
<name>A0A7W5H4I7_9BACT</name>
<comment type="caution">
    <text evidence="3">The sequence shown here is derived from an EMBL/GenBank/DDBJ whole genome shotgun (WGS) entry which is preliminary data.</text>
</comment>
<dbReference type="RefSeq" id="WP_184301593.1">
    <property type="nucleotide sequence ID" value="NZ_JACHXU010000002.1"/>
</dbReference>
<dbReference type="EMBL" id="JACHXU010000002">
    <property type="protein sequence ID" value="MBB3204876.1"/>
    <property type="molecule type" value="Genomic_DNA"/>
</dbReference>
<dbReference type="Gene3D" id="3.40.720.10">
    <property type="entry name" value="Alkaline Phosphatase, subunit A"/>
    <property type="match status" value="1"/>
</dbReference>
<dbReference type="GO" id="GO:0016787">
    <property type="term" value="F:hydrolase activity"/>
    <property type="evidence" value="ECO:0007669"/>
    <property type="project" value="UniProtKB-KW"/>
</dbReference>
<feature type="signal peptide" evidence="1">
    <location>
        <begin position="1"/>
        <end position="24"/>
    </location>
</feature>
<protein>
    <submittedName>
        <fullName evidence="3">Putative sulfatase</fullName>
        <ecNumber evidence="3">3.1.6.-</ecNumber>
    </submittedName>
</protein>
<feature type="domain" description="Sulfatase N-terminal" evidence="2">
    <location>
        <begin position="133"/>
        <end position="314"/>
    </location>
</feature>
<accession>A0A7W5H4I7</accession>
<dbReference type="SUPFAM" id="SSF53649">
    <property type="entry name" value="Alkaline phosphatase-like"/>
    <property type="match status" value="1"/>
</dbReference>
<evidence type="ECO:0000259" key="2">
    <source>
        <dbReference type="Pfam" id="PF00884"/>
    </source>
</evidence>
<dbReference type="PANTHER" id="PTHR43751:SF1">
    <property type="entry name" value="SULFATASE ATSG-RELATED"/>
    <property type="match status" value="1"/>
</dbReference>
<dbReference type="InterPro" id="IPR016024">
    <property type="entry name" value="ARM-type_fold"/>
</dbReference>
<keyword evidence="4" id="KW-1185">Reference proteome</keyword>
<dbReference type="CDD" id="cd16027">
    <property type="entry name" value="SGSH"/>
    <property type="match status" value="1"/>
</dbReference>
<proteinExistence type="predicted"/>
<dbReference type="Pfam" id="PF00884">
    <property type="entry name" value="Sulfatase"/>
    <property type="match status" value="2"/>
</dbReference>
<dbReference type="EC" id="3.1.6.-" evidence="3"/>
<dbReference type="Pfam" id="PF13646">
    <property type="entry name" value="HEAT_2"/>
    <property type="match status" value="1"/>
</dbReference>
<dbReference type="AlphaFoldDB" id="A0A7W5H4I7"/>
<feature type="domain" description="Sulfatase N-terminal" evidence="2">
    <location>
        <begin position="36"/>
        <end position="128"/>
    </location>
</feature>
<keyword evidence="1" id="KW-0732">Signal</keyword>
<reference evidence="3 4" key="1">
    <citation type="submission" date="2020-08" db="EMBL/GenBank/DDBJ databases">
        <title>Genomic Encyclopedia of Type Strains, Phase III (KMG-III): the genomes of soil and plant-associated and newly described type strains.</title>
        <authorList>
            <person name="Whitman W."/>
        </authorList>
    </citation>
    <scope>NUCLEOTIDE SEQUENCE [LARGE SCALE GENOMIC DNA]</scope>
    <source>
        <strain evidence="3 4">CECT 8075</strain>
    </source>
</reference>
<dbReference type="InterPro" id="IPR000917">
    <property type="entry name" value="Sulfatase_N"/>
</dbReference>
<dbReference type="InterPro" id="IPR052701">
    <property type="entry name" value="GAG_Ulvan_Degrading_Sulfatases"/>
</dbReference>
<dbReference type="InterPro" id="IPR011989">
    <property type="entry name" value="ARM-like"/>
</dbReference>
<dbReference type="SUPFAM" id="SSF48371">
    <property type="entry name" value="ARM repeat"/>
    <property type="match status" value="1"/>
</dbReference>
<evidence type="ECO:0000313" key="3">
    <source>
        <dbReference type="EMBL" id="MBB3204876.1"/>
    </source>
</evidence>
<feature type="chain" id="PRO_5031546228" evidence="1">
    <location>
        <begin position="25"/>
        <end position="633"/>
    </location>
</feature>
<gene>
    <name evidence="3" type="ORF">FHS27_000643</name>
</gene>
<dbReference type="PANTHER" id="PTHR43751">
    <property type="entry name" value="SULFATASE"/>
    <property type="match status" value="1"/>
</dbReference>
<organism evidence="3 4">
    <name type="scientific">Aporhodopirellula rubra</name>
    <dbReference type="NCBI Taxonomy" id="980271"/>
    <lineage>
        <taxon>Bacteria</taxon>
        <taxon>Pseudomonadati</taxon>
        <taxon>Planctomycetota</taxon>
        <taxon>Planctomycetia</taxon>
        <taxon>Pirellulales</taxon>
        <taxon>Pirellulaceae</taxon>
        <taxon>Aporhodopirellula</taxon>
    </lineage>
</organism>
<dbReference type="InterPro" id="IPR017850">
    <property type="entry name" value="Alkaline_phosphatase_core_sf"/>
</dbReference>
<evidence type="ECO:0000313" key="4">
    <source>
        <dbReference type="Proteomes" id="UP000536179"/>
    </source>
</evidence>
<keyword evidence="3" id="KW-0378">Hydrolase</keyword>
<sequence length="633" mass="71571">MKTDMLRRLLILSLAVCSMNSLPANEQAPATTRKRPNIIWLSCEDISPHIGCYGDEDAITPNIDELAKQGVRYSNVYTTAGVCAPCRSAIITGVYQSTLGTHHMRCTAELPDFVKPFSVYLREAGYYCTNTSKEDYQFKAPKGSWDESSRKAHWKNRKDDSQPFFAVFNFTGCHESGIANEEKYNEVTKVLTAEQRQDPDKLTLPPYYPDTPIVREDWKRNYELITAMDFWVAERIQELKDHGVYDNTIIMFWSDHGVGLPRAKRWLYESGTKIPLVIRIPESLRTAGQGVPDTVDDQLVSSLDFAPTVLNLASVEPPKYFQGRSFLGPNLTEPREYLFGARDRMDERYDIIRAVRDKRFRYIRNYEPFKPYYQYMNTPENGATMKELRRVHAEGKLSDAAALFMADSKPAEELYDLDSDPHEINSLAADEAYKAVLERMRDVHLNWVVETRDIGLIPESEIQRREKTTAARYNILLNADPSLIEQIRNVANLAIGGTENFPELVSALDDEDSIIRYWAAIGIGNLSSVASSAKPKLISAIADEAPCVRIAAARALLKLESPELALPVLKQELVSEHQWGRLRAAIVLGEAGEMARPLIPELKACLKDQPNKYITRVANRTLNVLLGTNNVVK</sequence>
<dbReference type="Proteomes" id="UP000536179">
    <property type="component" value="Unassembled WGS sequence"/>
</dbReference>
<dbReference type="Gene3D" id="1.25.10.10">
    <property type="entry name" value="Leucine-rich Repeat Variant"/>
    <property type="match status" value="1"/>
</dbReference>